<dbReference type="GO" id="GO:0009253">
    <property type="term" value="P:peptidoglycan catabolic process"/>
    <property type="evidence" value="ECO:0007669"/>
    <property type="project" value="InterPro"/>
</dbReference>
<name>A0A2S7FCT5_CLOBU</name>
<comment type="catalytic activity">
    <reaction evidence="6">
        <text>Hydrolysis of (1-&gt;4)-beta-linkages between N-acetylmuramic acid and N-acetyl-D-glucosamine residues in a peptidoglycan and between N-acetyl-D-glucosamine residues in chitodextrins.</text>
        <dbReference type="EC" id="3.2.1.17"/>
    </reaction>
</comment>
<dbReference type="Gene3D" id="2.10.270.20">
    <property type="match status" value="1"/>
</dbReference>
<dbReference type="EMBL" id="LRDH01000088">
    <property type="protein sequence ID" value="PPV16239.1"/>
    <property type="molecule type" value="Genomic_DNA"/>
</dbReference>
<dbReference type="PANTHER" id="PTHR34135:SF2">
    <property type="entry name" value="LYSOZYME"/>
    <property type="match status" value="1"/>
</dbReference>
<evidence type="ECO:0000256" key="6">
    <source>
        <dbReference type="RuleBase" id="RU361176"/>
    </source>
</evidence>
<keyword evidence="2" id="KW-0677">Repeat</keyword>
<organism evidence="7 8">
    <name type="scientific">Clostridium butyricum</name>
    <dbReference type="NCBI Taxonomy" id="1492"/>
    <lineage>
        <taxon>Bacteria</taxon>
        <taxon>Bacillati</taxon>
        <taxon>Bacillota</taxon>
        <taxon>Clostridia</taxon>
        <taxon>Eubacteriales</taxon>
        <taxon>Clostridiaceae</taxon>
        <taxon>Clostridium</taxon>
    </lineage>
</organism>
<gene>
    <name evidence="7" type="ORF">AWN73_10230</name>
</gene>
<dbReference type="PROSITE" id="PS00953">
    <property type="entry name" value="GLYCOSYL_HYDROL_F25_1"/>
    <property type="match status" value="1"/>
</dbReference>
<dbReference type="InterPro" id="IPR018337">
    <property type="entry name" value="Cell_wall/Cho-bd_repeat"/>
</dbReference>
<evidence type="ECO:0000256" key="3">
    <source>
        <dbReference type="ARBA" id="ARBA00022801"/>
    </source>
</evidence>
<feature type="repeat" description="Cell wall-binding" evidence="5">
    <location>
        <begin position="280"/>
        <end position="299"/>
    </location>
</feature>
<dbReference type="InterPro" id="IPR017853">
    <property type="entry name" value="GH"/>
</dbReference>
<dbReference type="PROSITE" id="PS51170">
    <property type="entry name" value="CW"/>
    <property type="match status" value="4"/>
</dbReference>
<keyword evidence="3 6" id="KW-0378">Hydrolase</keyword>
<dbReference type="GO" id="GO:0016998">
    <property type="term" value="P:cell wall macromolecule catabolic process"/>
    <property type="evidence" value="ECO:0007669"/>
    <property type="project" value="InterPro"/>
</dbReference>
<evidence type="ECO:0000256" key="4">
    <source>
        <dbReference type="ARBA" id="ARBA00023295"/>
    </source>
</evidence>
<comment type="caution">
    <text evidence="7">The sequence shown here is derived from an EMBL/GenBank/DDBJ whole genome shotgun (WGS) entry which is preliminary data.</text>
</comment>
<proteinExistence type="inferred from homology"/>
<evidence type="ECO:0000256" key="2">
    <source>
        <dbReference type="ARBA" id="ARBA00022737"/>
    </source>
</evidence>
<keyword evidence="4 6" id="KW-0326">Glycosidase</keyword>
<evidence type="ECO:0000313" key="8">
    <source>
        <dbReference type="Proteomes" id="UP000238081"/>
    </source>
</evidence>
<dbReference type="Pfam" id="PF01473">
    <property type="entry name" value="Choline_bind_1"/>
    <property type="match status" value="1"/>
</dbReference>
<dbReference type="InterPro" id="IPR002053">
    <property type="entry name" value="Glyco_hydro_25"/>
</dbReference>
<dbReference type="Proteomes" id="UP000238081">
    <property type="component" value="Unassembled WGS sequence"/>
</dbReference>
<reference evidence="7 8" key="1">
    <citation type="submission" date="2016-01" db="EMBL/GenBank/DDBJ databases">
        <title>Characterization of the Clostridium difficile lineages that are prevalent in Hong Kong and China.</title>
        <authorList>
            <person name="Kwok J.S.-L."/>
            <person name="Lam W.-Y."/>
            <person name="Ip M."/>
            <person name="Chan T.-F."/>
            <person name="Hawkey P.M."/>
            <person name="Tsui S.K.-W."/>
        </authorList>
    </citation>
    <scope>NUCLEOTIDE SEQUENCE [LARGE SCALE GENOMIC DNA]</scope>
    <source>
        <strain evidence="7 8">300064</strain>
    </source>
</reference>
<dbReference type="EC" id="3.2.1.17" evidence="6"/>
<dbReference type="AlphaFoldDB" id="A0A2S7FCT5"/>
<evidence type="ECO:0000313" key="7">
    <source>
        <dbReference type="EMBL" id="PPV16239.1"/>
    </source>
</evidence>
<protein>
    <recommendedName>
        <fullName evidence="6">Lysozyme</fullName>
        <ecNumber evidence="6">3.2.1.17</ecNumber>
    </recommendedName>
</protein>
<dbReference type="PROSITE" id="PS51904">
    <property type="entry name" value="GLYCOSYL_HYDROL_F25_2"/>
    <property type="match status" value="1"/>
</dbReference>
<sequence length="340" mass="39219">MALNIQGVDISNNNPISNLSTLTENGVQYLYLKSTEGATFVDQTTPARYVQAKNLGLKVGFYHFLVGTSLPEAQAENAYNATKTYAQDLAFMLDVEVNFNSLCDYVLRFINRWQELSNVEIGIYTYSGFISNLTAISNYIESRKLWIANYTSSYNNVDTGFFYNIVGWQYTENGTIGSFSGDCDYFSQNCLVQSKQGEWQLNNVGWWYKFNDGTYPTNEWYKIDGKWYLFNSQGYMLYGWQWSDGGNWYYLGGRNDGSMKTGWVLTGGKWYYFNSQGAMQVGWQEINNQWYYFDSNGEMQTGWLKYNGEYYLLYSDGQMARNCELYGYSFNNSGVATKTQ</sequence>
<dbReference type="Pfam" id="PF19127">
    <property type="entry name" value="Choline_bind_3"/>
    <property type="match status" value="2"/>
</dbReference>
<dbReference type="GO" id="GO:0016052">
    <property type="term" value="P:carbohydrate catabolic process"/>
    <property type="evidence" value="ECO:0007669"/>
    <property type="project" value="TreeGrafter"/>
</dbReference>
<dbReference type="InterPro" id="IPR018077">
    <property type="entry name" value="Glyco_hydro_fam25_subgr"/>
</dbReference>
<dbReference type="InterPro" id="IPR008270">
    <property type="entry name" value="Glyco_hydro_25_AS"/>
</dbReference>
<feature type="repeat" description="Cell wall-binding" evidence="5">
    <location>
        <begin position="217"/>
        <end position="236"/>
    </location>
</feature>
<evidence type="ECO:0000256" key="5">
    <source>
        <dbReference type="PROSITE-ProRule" id="PRU00591"/>
    </source>
</evidence>
<feature type="repeat" description="Cell wall-binding" evidence="5">
    <location>
        <begin position="260"/>
        <end position="279"/>
    </location>
</feature>
<comment type="similarity">
    <text evidence="1 6">Belongs to the glycosyl hydrolase 25 family.</text>
</comment>
<feature type="repeat" description="Cell wall-binding" evidence="5">
    <location>
        <begin position="300"/>
        <end position="319"/>
    </location>
</feature>
<dbReference type="SUPFAM" id="SSF69360">
    <property type="entry name" value="Cell wall binding repeat"/>
    <property type="match status" value="1"/>
</dbReference>
<dbReference type="RefSeq" id="WP_104675556.1">
    <property type="nucleotide sequence ID" value="NZ_LRDH01000088.1"/>
</dbReference>
<dbReference type="PANTHER" id="PTHR34135">
    <property type="entry name" value="LYSOZYME"/>
    <property type="match status" value="1"/>
</dbReference>
<evidence type="ECO:0000256" key="1">
    <source>
        <dbReference type="ARBA" id="ARBA00010646"/>
    </source>
</evidence>
<dbReference type="Gene3D" id="2.10.270.10">
    <property type="entry name" value="Cholin Binding"/>
    <property type="match status" value="1"/>
</dbReference>
<accession>A0A2S7FCT5</accession>
<dbReference type="Pfam" id="PF01183">
    <property type="entry name" value="Glyco_hydro_25"/>
    <property type="match status" value="1"/>
</dbReference>
<dbReference type="SMART" id="SM00641">
    <property type="entry name" value="Glyco_25"/>
    <property type="match status" value="1"/>
</dbReference>
<dbReference type="GO" id="GO:0003796">
    <property type="term" value="F:lysozyme activity"/>
    <property type="evidence" value="ECO:0007669"/>
    <property type="project" value="UniProtKB-EC"/>
</dbReference>
<dbReference type="SUPFAM" id="SSF51445">
    <property type="entry name" value="(Trans)glycosidases"/>
    <property type="match status" value="1"/>
</dbReference>
<dbReference type="Gene3D" id="3.20.20.80">
    <property type="entry name" value="Glycosidases"/>
    <property type="match status" value="1"/>
</dbReference>